<reference evidence="5" key="1">
    <citation type="submission" date="2017-07" db="EMBL/GenBank/DDBJ databases">
        <title>Taro Niue Genome Assembly and Annotation.</title>
        <authorList>
            <person name="Atibalentja N."/>
            <person name="Keating K."/>
            <person name="Fields C.J."/>
        </authorList>
    </citation>
    <scope>NUCLEOTIDE SEQUENCE</scope>
    <source>
        <strain evidence="5">Niue_2</strain>
        <tissue evidence="5">Leaf</tissue>
    </source>
</reference>
<dbReference type="InterPro" id="IPR011009">
    <property type="entry name" value="Kinase-like_dom_sf"/>
</dbReference>
<dbReference type="Pfam" id="PF07714">
    <property type="entry name" value="PK_Tyr_Ser-Thr"/>
    <property type="match status" value="1"/>
</dbReference>
<keyword evidence="3" id="KW-1133">Transmembrane helix</keyword>
<dbReference type="Proteomes" id="UP000652761">
    <property type="component" value="Unassembled WGS sequence"/>
</dbReference>
<keyword evidence="2" id="KW-0067">ATP-binding</keyword>
<evidence type="ECO:0000256" key="2">
    <source>
        <dbReference type="ARBA" id="ARBA00022840"/>
    </source>
</evidence>
<protein>
    <recommendedName>
        <fullName evidence="4">Protein kinase domain-containing protein</fullName>
    </recommendedName>
</protein>
<keyword evidence="6" id="KW-1185">Reference proteome</keyword>
<evidence type="ECO:0000259" key="4">
    <source>
        <dbReference type="PROSITE" id="PS50011"/>
    </source>
</evidence>
<dbReference type="PROSITE" id="PS50011">
    <property type="entry name" value="PROTEIN_KINASE_DOM"/>
    <property type="match status" value="1"/>
</dbReference>
<dbReference type="InterPro" id="IPR000719">
    <property type="entry name" value="Prot_kinase_dom"/>
</dbReference>
<dbReference type="PANTHER" id="PTHR27007">
    <property type="match status" value="1"/>
</dbReference>
<keyword evidence="3" id="KW-0472">Membrane</keyword>
<gene>
    <name evidence="5" type="ORF">Taro_018395</name>
</gene>
<comment type="caution">
    <text evidence="5">The sequence shown here is derived from an EMBL/GenBank/DDBJ whole genome shotgun (WGS) entry which is preliminary data.</text>
</comment>
<dbReference type="AlphaFoldDB" id="A0A843URA2"/>
<proteinExistence type="predicted"/>
<dbReference type="EMBL" id="NMUH01000855">
    <property type="protein sequence ID" value="MQL85871.1"/>
    <property type="molecule type" value="Genomic_DNA"/>
</dbReference>
<feature type="transmembrane region" description="Helical" evidence="3">
    <location>
        <begin position="52"/>
        <end position="76"/>
    </location>
</feature>
<feature type="domain" description="Protein kinase" evidence="4">
    <location>
        <begin position="113"/>
        <end position="230"/>
    </location>
</feature>
<dbReference type="GO" id="GO:0004672">
    <property type="term" value="F:protein kinase activity"/>
    <property type="evidence" value="ECO:0007669"/>
    <property type="project" value="InterPro"/>
</dbReference>
<dbReference type="SUPFAM" id="SSF56112">
    <property type="entry name" value="Protein kinase-like (PK-like)"/>
    <property type="match status" value="1"/>
</dbReference>
<evidence type="ECO:0000313" key="5">
    <source>
        <dbReference type="EMBL" id="MQL85871.1"/>
    </source>
</evidence>
<keyword evidence="1" id="KW-0547">Nucleotide-binding</keyword>
<dbReference type="GO" id="GO:0051707">
    <property type="term" value="P:response to other organism"/>
    <property type="evidence" value="ECO:0007669"/>
    <property type="project" value="UniProtKB-ARBA"/>
</dbReference>
<name>A0A843URA2_COLES</name>
<accession>A0A843URA2</accession>
<evidence type="ECO:0000313" key="6">
    <source>
        <dbReference type="Proteomes" id="UP000652761"/>
    </source>
</evidence>
<dbReference type="InterPro" id="IPR001245">
    <property type="entry name" value="Ser-Thr/Tyr_kinase_cat_dom"/>
</dbReference>
<sequence>MATGTARPCVRRLLNCHRGLCRGPSYPVLELQLEPCSPHGGSDWNESNKTNIGLVMNILAGVGALAAGVVLVWLFITRRRRRRKRTGGMDLGIDDDELERFAYSDLARATKNFAVEVKLGRGGFRDVYIGVLSDPPRSMEVAIKRVTKDSRQGKKSTSSRCLRHRNLVQLIGWCHKIKGELFLVYEYMPNGNLDAYLYSQCGEAAVARFLWRTRYDIAQGMAAVLLYLHE</sequence>
<dbReference type="Gene3D" id="1.10.510.10">
    <property type="entry name" value="Transferase(Phosphotransferase) domain 1"/>
    <property type="match status" value="1"/>
</dbReference>
<organism evidence="5 6">
    <name type="scientific">Colocasia esculenta</name>
    <name type="common">Wild taro</name>
    <name type="synonym">Arum esculentum</name>
    <dbReference type="NCBI Taxonomy" id="4460"/>
    <lineage>
        <taxon>Eukaryota</taxon>
        <taxon>Viridiplantae</taxon>
        <taxon>Streptophyta</taxon>
        <taxon>Embryophyta</taxon>
        <taxon>Tracheophyta</taxon>
        <taxon>Spermatophyta</taxon>
        <taxon>Magnoliopsida</taxon>
        <taxon>Liliopsida</taxon>
        <taxon>Araceae</taxon>
        <taxon>Aroideae</taxon>
        <taxon>Colocasieae</taxon>
        <taxon>Colocasia</taxon>
    </lineage>
</organism>
<evidence type="ECO:0000256" key="3">
    <source>
        <dbReference type="SAM" id="Phobius"/>
    </source>
</evidence>
<keyword evidence="3" id="KW-0812">Transmembrane</keyword>
<dbReference type="GO" id="GO:0005524">
    <property type="term" value="F:ATP binding"/>
    <property type="evidence" value="ECO:0007669"/>
    <property type="project" value="UniProtKB-KW"/>
</dbReference>
<dbReference type="OrthoDB" id="8891264at2759"/>
<dbReference type="InterPro" id="IPR050528">
    <property type="entry name" value="L-type_Lectin-RKs"/>
</dbReference>
<evidence type="ECO:0000256" key="1">
    <source>
        <dbReference type="ARBA" id="ARBA00022741"/>
    </source>
</evidence>